<dbReference type="InterPro" id="IPR036397">
    <property type="entry name" value="RNaseH_sf"/>
</dbReference>
<proteinExistence type="predicted"/>
<evidence type="ECO:0000313" key="2">
    <source>
        <dbReference type="Proteomes" id="UP000595437"/>
    </source>
</evidence>
<organism evidence="1 2">
    <name type="scientific">Caligus rogercresseyi</name>
    <name type="common">Sea louse</name>
    <dbReference type="NCBI Taxonomy" id="217165"/>
    <lineage>
        <taxon>Eukaryota</taxon>
        <taxon>Metazoa</taxon>
        <taxon>Ecdysozoa</taxon>
        <taxon>Arthropoda</taxon>
        <taxon>Crustacea</taxon>
        <taxon>Multicrustacea</taxon>
        <taxon>Hexanauplia</taxon>
        <taxon>Copepoda</taxon>
        <taxon>Siphonostomatoida</taxon>
        <taxon>Caligidae</taxon>
        <taxon>Caligus</taxon>
    </lineage>
</organism>
<dbReference type="OrthoDB" id="10233494at2759"/>
<dbReference type="PANTHER" id="PTHR47326:SF1">
    <property type="entry name" value="HTH PSQ-TYPE DOMAIN-CONTAINING PROTEIN"/>
    <property type="match status" value="1"/>
</dbReference>
<name>A0A7T8HK53_CALRO</name>
<dbReference type="GO" id="GO:0003676">
    <property type="term" value="F:nucleic acid binding"/>
    <property type="evidence" value="ECO:0007669"/>
    <property type="project" value="InterPro"/>
</dbReference>
<reference evidence="2" key="1">
    <citation type="submission" date="2021-01" db="EMBL/GenBank/DDBJ databases">
        <title>Caligus Genome Assembly.</title>
        <authorList>
            <person name="Gallardo-Escarate C."/>
        </authorList>
    </citation>
    <scope>NUCLEOTIDE SEQUENCE [LARGE SCALE GENOMIC DNA]</scope>
</reference>
<dbReference type="EMBL" id="CP045897">
    <property type="protein sequence ID" value="QQP51528.1"/>
    <property type="molecule type" value="Genomic_DNA"/>
</dbReference>
<dbReference type="Gene3D" id="3.30.420.10">
    <property type="entry name" value="Ribonuclease H-like superfamily/Ribonuclease H"/>
    <property type="match status" value="1"/>
</dbReference>
<feature type="non-terminal residue" evidence="1">
    <location>
        <position position="1"/>
    </location>
</feature>
<evidence type="ECO:0000313" key="1">
    <source>
        <dbReference type="EMBL" id="QQP51528.1"/>
    </source>
</evidence>
<protein>
    <submittedName>
        <fullName evidence="1">Uncharacterized protein</fullName>
    </submittedName>
</protein>
<dbReference type="PANTHER" id="PTHR47326">
    <property type="entry name" value="TRANSPOSABLE ELEMENT TC3 TRANSPOSASE-LIKE PROTEIN"/>
    <property type="match status" value="1"/>
</dbReference>
<dbReference type="Proteomes" id="UP000595437">
    <property type="component" value="Chromosome 8"/>
</dbReference>
<sequence>FLKLPKTTVYRVAQEFNESNGNATYLKKTQDRSRSKKRPPEFLYKLQKRIKDDPGTSMRDLAAKMNVDEKTITTAVHEDLRIKLTIVFWSKEMWPPSSPNCYPFDFYVWGVLERESNKPAHNSIVSLKASILEAVASMNREHLVNACTRFQSKLEVVIETDGGWFE</sequence>
<keyword evidence="2" id="KW-1185">Reference proteome</keyword>
<gene>
    <name evidence="1" type="ORF">FKW44_012930</name>
</gene>
<accession>A0A7T8HK53</accession>
<dbReference type="AlphaFoldDB" id="A0A7T8HK53"/>